<dbReference type="InterPro" id="IPR036020">
    <property type="entry name" value="WW_dom_sf"/>
</dbReference>
<evidence type="ECO:0000313" key="2">
    <source>
        <dbReference type="Proteomes" id="UP000243217"/>
    </source>
</evidence>
<dbReference type="Proteomes" id="UP000243217">
    <property type="component" value="Unassembled WGS sequence"/>
</dbReference>
<feature type="non-terminal residue" evidence="1">
    <location>
        <position position="1"/>
    </location>
</feature>
<dbReference type="SUPFAM" id="SSF51045">
    <property type="entry name" value="WW domain"/>
    <property type="match status" value="1"/>
</dbReference>
<accession>A0A1V9ZJ20</accession>
<organism evidence="1 2">
    <name type="scientific">Thraustotheca clavata</name>
    <dbReference type="NCBI Taxonomy" id="74557"/>
    <lineage>
        <taxon>Eukaryota</taxon>
        <taxon>Sar</taxon>
        <taxon>Stramenopiles</taxon>
        <taxon>Oomycota</taxon>
        <taxon>Saprolegniomycetes</taxon>
        <taxon>Saprolegniales</taxon>
        <taxon>Achlyaceae</taxon>
        <taxon>Thraustotheca</taxon>
    </lineage>
</organism>
<protein>
    <recommendedName>
        <fullName evidence="3">WW domain-containing protein</fullName>
    </recommendedName>
</protein>
<name>A0A1V9ZJ20_9STRA</name>
<comment type="caution">
    <text evidence="1">The sequence shown here is derived from an EMBL/GenBank/DDBJ whole genome shotgun (WGS) entry which is preliminary data.</text>
</comment>
<reference evidence="1 2" key="1">
    <citation type="journal article" date="2014" name="Genome Biol. Evol.">
        <title>The secreted proteins of Achlya hypogyna and Thraustotheca clavata identify the ancestral oomycete secretome and reveal gene acquisitions by horizontal gene transfer.</title>
        <authorList>
            <person name="Misner I."/>
            <person name="Blouin N."/>
            <person name="Leonard G."/>
            <person name="Richards T.A."/>
            <person name="Lane C.E."/>
        </authorList>
    </citation>
    <scope>NUCLEOTIDE SEQUENCE [LARGE SCALE GENOMIC DNA]</scope>
    <source>
        <strain evidence="1 2">ATCC 34112</strain>
    </source>
</reference>
<evidence type="ECO:0000313" key="1">
    <source>
        <dbReference type="EMBL" id="OQR97982.1"/>
    </source>
</evidence>
<dbReference type="EMBL" id="JNBS01001874">
    <property type="protein sequence ID" value="OQR97982.1"/>
    <property type="molecule type" value="Genomic_DNA"/>
</dbReference>
<gene>
    <name evidence="1" type="ORF">THRCLA_21912</name>
</gene>
<evidence type="ECO:0008006" key="3">
    <source>
        <dbReference type="Google" id="ProtNLM"/>
    </source>
</evidence>
<dbReference type="OrthoDB" id="77973at2759"/>
<dbReference type="AlphaFoldDB" id="A0A1V9ZJ20"/>
<proteinExistence type="predicted"/>
<keyword evidence="2" id="KW-1185">Reference proteome</keyword>
<sequence>KYSTNINKQCLKAKLTDEWVVQMNAESGQKYYFNLRKATTQTAHPNILSAHFLLTLTKVDTYSFSR</sequence>